<dbReference type="GO" id="GO:0006508">
    <property type="term" value="P:proteolysis"/>
    <property type="evidence" value="ECO:0007669"/>
    <property type="project" value="UniProtKB-KW"/>
</dbReference>
<keyword evidence="7" id="KW-0482">Metalloprotease</keyword>
<sequence>IPVYYHVVSQDRTANGGYTSDANIRSMFNLLNGAFYNTGYSFRLDGIRRHINSNWFNLVDNRNVYEREMAQQTRVGGRKTLNIWSVRYLFPLLPRLAGYAKFPWNQAANSVVDGIYIRSNILPNSGNPRRVGKTLIHEAGHWVGLYHTFQGGCDGSGDHVNDTPAQAGPTDPGSGCGGGRNTCPGRPGDDKIWNYMDYSSDQCRNHFTWEQISRMKWALNTYRPTILI</sequence>
<dbReference type="STRING" id="230819.A0A5C3KGA9"/>
<feature type="domain" description="Peptidase M43 pregnancy-associated plasma-A" evidence="10">
    <location>
        <begin position="95"/>
        <end position="219"/>
    </location>
</feature>
<keyword evidence="6" id="KW-0862">Zinc</keyword>
<dbReference type="SUPFAM" id="SSF55486">
    <property type="entry name" value="Metalloproteases ('zincins'), catalytic domain"/>
    <property type="match status" value="1"/>
</dbReference>
<keyword evidence="3" id="KW-0479">Metal-binding</keyword>
<name>A0A5C3KGA9_COPMA</name>
<evidence type="ECO:0000256" key="6">
    <source>
        <dbReference type="ARBA" id="ARBA00022833"/>
    </source>
</evidence>
<evidence type="ECO:0000256" key="8">
    <source>
        <dbReference type="ARBA" id="ARBA00023157"/>
    </source>
</evidence>
<evidence type="ECO:0000256" key="4">
    <source>
        <dbReference type="ARBA" id="ARBA00022729"/>
    </source>
</evidence>
<keyword evidence="12" id="KW-1185">Reference proteome</keyword>
<keyword evidence="5" id="KW-0378">Hydrolase</keyword>
<keyword evidence="8" id="KW-1015">Disulfide bond</keyword>
<evidence type="ECO:0000256" key="3">
    <source>
        <dbReference type="ARBA" id="ARBA00022723"/>
    </source>
</evidence>
<dbReference type="AlphaFoldDB" id="A0A5C3KGA9"/>
<dbReference type="InterPro" id="IPR008754">
    <property type="entry name" value="Peptidase_M43"/>
</dbReference>
<evidence type="ECO:0000256" key="5">
    <source>
        <dbReference type="ARBA" id="ARBA00022801"/>
    </source>
</evidence>
<dbReference type="OrthoDB" id="536211at2759"/>
<gene>
    <name evidence="11" type="ORF">FA15DRAFT_602833</name>
</gene>
<feature type="region of interest" description="Disordered" evidence="9">
    <location>
        <begin position="157"/>
        <end position="182"/>
    </location>
</feature>
<comment type="similarity">
    <text evidence="1">Belongs to the peptidase M43B family.</text>
</comment>
<evidence type="ECO:0000313" key="11">
    <source>
        <dbReference type="EMBL" id="TFK18703.1"/>
    </source>
</evidence>
<evidence type="ECO:0000256" key="2">
    <source>
        <dbReference type="ARBA" id="ARBA00022670"/>
    </source>
</evidence>
<dbReference type="PANTHER" id="PTHR47466:SF1">
    <property type="entry name" value="METALLOPROTEASE MEP1 (AFU_ORTHOLOGUE AFUA_1G07730)-RELATED"/>
    <property type="match status" value="1"/>
</dbReference>
<feature type="non-terminal residue" evidence="11">
    <location>
        <position position="1"/>
    </location>
</feature>
<proteinExistence type="inferred from homology"/>
<dbReference type="PANTHER" id="PTHR47466">
    <property type="match status" value="1"/>
</dbReference>
<dbReference type="GO" id="GO:0046872">
    <property type="term" value="F:metal ion binding"/>
    <property type="evidence" value="ECO:0007669"/>
    <property type="project" value="UniProtKB-KW"/>
</dbReference>
<keyword evidence="4" id="KW-0732">Signal</keyword>
<evidence type="ECO:0000256" key="9">
    <source>
        <dbReference type="SAM" id="MobiDB-lite"/>
    </source>
</evidence>
<protein>
    <recommendedName>
        <fullName evidence="10">Peptidase M43 pregnancy-associated plasma-A domain-containing protein</fullName>
    </recommendedName>
</protein>
<evidence type="ECO:0000259" key="10">
    <source>
        <dbReference type="Pfam" id="PF05572"/>
    </source>
</evidence>
<dbReference type="Pfam" id="PF05572">
    <property type="entry name" value="Peptidase_M43"/>
    <property type="match status" value="1"/>
</dbReference>
<evidence type="ECO:0000256" key="1">
    <source>
        <dbReference type="ARBA" id="ARBA00008721"/>
    </source>
</evidence>
<dbReference type="Gene3D" id="3.40.390.10">
    <property type="entry name" value="Collagenase (Catalytic Domain)"/>
    <property type="match status" value="1"/>
</dbReference>
<organism evidence="11 12">
    <name type="scientific">Coprinopsis marcescibilis</name>
    <name type="common">Agaric fungus</name>
    <name type="synonym">Psathyrella marcescibilis</name>
    <dbReference type="NCBI Taxonomy" id="230819"/>
    <lineage>
        <taxon>Eukaryota</taxon>
        <taxon>Fungi</taxon>
        <taxon>Dikarya</taxon>
        <taxon>Basidiomycota</taxon>
        <taxon>Agaricomycotina</taxon>
        <taxon>Agaricomycetes</taxon>
        <taxon>Agaricomycetidae</taxon>
        <taxon>Agaricales</taxon>
        <taxon>Agaricineae</taxon>
        <taxon>Psathyrellaceae</taxon>
        <taxon>Coprinopsis</taxon>
    </lineage>
</organism>
<dbReference type="Proteomes" id="UP000307440">
    <property type="component" value="Unassembled WGS sequence"/>
</dbReference>
<dbReference type="InterPro" id="IPR024079">
    <property type="entry name" value="MetalloPept_cat_dom_sf"/>
</dbReference>
<dbReference type="CDD" id="cd04275">
    <property type="entry name" value="ZnMc_pappalysin_like"/>
    <property type="match status" value="1"/>
</dbReference>
<accession>A0A5C3KGA9</accession>
<evidence type="ECO:0000256" key="7">
    <source>
        <dbReference type="ARBA" id="ARBA00023049"/>
    </source>
</evidence>
<keyword evidence="2" id="KW-0645">Protease</keyword>
<reference evidence="11 12" key="1">
    <citation type="journal article" date="2019" name="Nat. Ecol. Evol.">
        <title>Megaphylogeny resolves global patterns of mushroom evolution.</title>
        <authorList>
            <person name="Varga T."/>
            <person name="Krizsan K."/>
            <person name="Foldi C."/>
            <person name="Dima B."/>
            <person name="Sanchez-Garcia M."/>
            <person name="Sanchez-Ramirez S."/>
            <person name="Szollosi G.J."/>
            <person name="Szarkandi J.G."/>
            <person name="Papp V."/>
            <person name="Albert L."/>
            <person name="Andreopoulos W."/>
            <person name="Angelini C."/>
            <person name="Antonin V."/>
            <person name="Barry K.W."/>
            <person name="Bougher N.L."/>
            <person name="Buchanan P."/>
            <person name="Buyck B."/>
            <person name="Bense V."/>
            <person name="Catcheside P."/>
            <person name="Chovatia M."/>
            <person name="Cooper J."/>
            <person name="Damon W."/>
            <person name="Desjardin D."/>
            <person name="Finy P."/>
            <person name="Geml J."/>
            <person name="Haridas S."/>
            <person name="Hughes K."/>
            <person name="Justo A."/>
            <person name="Karasinski D."/>
            <person name="Kautmanova I."/>
            <person name="Kiss B."/>
            <person name="Kocsube S."/>
            <person name="Kotiranta H."/>
            <person name="LaButti K.M."/>
            <person name="Lechner B.E."/>
            <person name="Liimatainen K."/>
            <person name="Lipzen A."/>
            <person name="Lukacs Z."/>
            <person name="Mihaltcheva S."/>
            <person name="Morgado L.N."/>
            <person name="Niskanen T."/>
            <person name="Noordeloos M.E."/>
            <person name="Ohm R.A."/>
            <person name="Ortiz-Santana B."/>
            <person name="Ovrebo C."/>
            <person name="Racz N."/>
            <person name="Riley R."/>
            <person name="Savchenko A."/>
            <person name="Shiryaev A."/>
            <person name="Soop K."/>
            <person name="Spirin V."/>
            <person name="Szebenyi C."/>
            <person name="Tomsovsky M."/>
            <person name="Tulloss R.E."/>
            <person name="Uehling J."/>
            <person name="Grigoriev I.V."/>
            <person name="Vagvolgyi C."/>
            <person name="Papp T."/>
            <person name="Martin F.M."/>
            <person name="Miettinen O."/>
            <person name="Hibbett D.S."/>
            <person name="Nagy L.G."/>
        </authorList>
    </citation>
    <scope>NUCLEOTIDE SEQUENCE [LARGE SCALE GENOMIC DNA]</scope>
    <source>
        <strain evidence="11 12">CBS 121175</strain>
    </source>
</reference>
<dbReference type="GO" id="GO:0008237">
    <property type="term" value="F:metallopeptidase activity"/>
    <property type="evidence" value="ECO:0007669"/>
    <property type="project" value="UniProtKB-KW"/>
</dbReference>
<dbReference type="EMBL" id="ML210383">
    <property type="protein sequence ID" value="TFK18703.1"/>
    <property type="molecule type" value="Genomic_DNA"/>
</dbReference>
<evidence type="ECO:0000313" key="12">
    <source>
        <dbReference type="Proteomes" id="UP000307440"/>
    </source>
</evidence>